<dbReference type="PANTHER" id="PTHR31923:SF3">
    <property type="entry name" value="BSD DOMAIN-CONTAINING PROTEIN"/>
    <property type="match status" value="1"/>
</dbReference>
<sequence>MYSWLRRSLPRSSSSKSNKEETQKLVAKDEGDEFYGVTDQLIEFVKTFTLDTFKNFSLADEDSDETQTTSGGVRVDLSDWQQRHATIVLSKVKELSKLRYILCPRHLKERDFWRIYFTLVKSYVTEHQLRAIQVDKLRKMAMENEKSSDANGIELEMTEARQPSHLAPP</sequence>
<evidence type="ECO:0000256" key="1">
    <source>
        <dbReference type="SAM" id="MobiDB-lite"/>
    </source>
</evidence>
<dbReference type="SMART" id="SM00751">
    <property type="entry name" value="BSD"/>
    <property type="match status" value="1"/>
</dbReference>
<dbReference type="InterPro" id="IPR005607">
    <property type="entry name" value="BSD_dom"/>
</dbReference>
<dbReference type="EMBL" id="GISG01108699">
    <property type="protein sequence ID" value="MBA4638216.1"/>
    <property type="molecule type" value="Transcribed_RNA"/>
</dbReference>
<name>A0A7C8ZAD0_OPUST</name>
<dbReference type="PANTHER" id="PTHR31923">
    <property type="entry name" value="BSD DOMAIN-CONTAINING PROTEIN"/>
    <property type="match status" value="1"/>
</dbReference>
<evidence type="ECO:0000313" key="3">
    <source>
        <dbReference type="EMBL" id="MBA4638216.1"/>
    </source>
</evidence>
<dbReference type="Pfam" id="PF03909">
    <property type="entry name" value="BSD"/>
    <property type="match status" value="1"/>
</dbReference>
<dbReference type="PROSITE" id="PS50858">
    <property type="entry name" value="BSD"/>
    <property type="match status" value="1"/>
</dbReference>
<feature type="compositionally biased region" description="Low complexity" evidence="1">
    <location>
        <begin position="1"/>
        <end position="16"/>
    </location>
</feature>
<feature type="region of interest" description="Disordered" evidence="1">
    <location>
        <begin position="148"/>
        <end position="169"/>
    </location>
</feature>
<feature type="region of interest" description="Disordered" evidence="1">
    <location>
        <begin position="1"/>
        <end position="23"/>
    </location>
</feature>
<organism evidence="3">
    <name type="scientific">Opuntia streptacantha</name>
    <name type="common">Prickly pear cactus</name>
    <name type="synonym">Opuntia cardona</name>
    <dbReference type="NCBI Taxonomy" id="393608"/>
    <lineage>
        <taxon>Eukaryota</taxon>
        <taxon>Viridiplantae</taxon>
        <taxon>Streptophyta</taxon>
        <taxon>Embryophyta</taxon>
        <taxon>Tracheophyta</taxon>
        <taxon>Spermatophyta</taxon>
        <taxon>Magnoliopsida</taxon>
        <taxon>eudicotyledons</taxon>
        <taxon>Gunneridae</taxon>
        <taxon>Pentapetalae</taxon>
        <taxon>Caryophyllales</taxon>
        <taxon>Cactineae</taxon>
        <taxon>Cactaceae</taxon>
        <taxon>Opuntioideae</taxon>
        <taxon>Opuntia</taxon>
    </lineage>
</organism>
<dbReference type="Gene3D" id="1.10.3970.10">
    <property type="entry name" value="BSD domain"/>
    <property type="match status" value="1"/>
</dbReference>
<evidence type="ECO:0000259" key="2">
    <source>
        <dbReference type="PROSITE" id="PS50858"/>
    </source>
</evidence>
<proteinExistence type="predicted"/>
<reference evidence="3" key="2">
    <citation type="submission" date="2020-07" db="EMBL/GenBank/DDBJ databases">
        <authorList>
            <person name="Vera ALvarez R."/>
            <person name="Arias-Moreno D.M."/>
            <person name="Jimenez-Jacinto V."/>
            <person name="Jimenez-Bremont J.F."/>
            <person name="Swaminathan K."/>
            <person name="Moose S.P."/>
            <person name="Guerrero-Gonzalez M.L."/>
            <person name="Marino-Ramirez L."/>
            <person name="Landsman D."/>
            <person name="Rodriguez-Kessler M."/>
            <person name="Delgado-Sanchez P."/>
        </authorList>
    </citation>
    <scope>NUCLEOTIDE SEQUENCE</scope>
    <source>
        <tissue evidence="3">Cladode</tissue>
    </source>
</reference>
<dbReference type="SUPFAM" id="SSF140383">
    <property type="entry name" value="BSD domain-like"/>
    <property type="match status" value="1"/>
</dbReference>
<protein>
    <recommendedName>
        <fullName evidence="2">BSD domain-containing protein</fullName>
    </recommendedName>
</protein>
<reference evidence="3" key="1">
    <citation type="journal article" date="2013" name="J. Plant Res.">
        <title>Effect of fungi and light on seed germination of three Opuntia species from semiarid lands of central Mexico.</title>
        <authorList>
            <person name="Delgado-Sanchez P."/>
            <person name="Jimenez-Bremont J.F."/>
            <person name="Guerrero-Gonzalez Mde L."/>
            <person name="Flores J."/>
        </authorList>
    </citation>
    <scope>NUCLEOTIDE SEQUENCE</scope>
    <source>
        <tissue evidence="3">Cladode</tissue>
    </source>
</reference>
<accession>A0A7C8ZAD0</accession>
<dbReference type="InterPro" id="IPR035925">
    <property type="entry name" value="BSD_dom_sf"/>
</dbReference>
<feature type="domain" description="BSD" evidence="2">
    <location>
        <begin position="79"/>
        <end position="124"/>
    </location>
</feature>
<dbReference type="AlphaFoldDB" id="A0A7C8ZAD0"/>